<evidence type="ECO:0000259" key="1">
    <source>
        <dbReference type="Pfam" id="PF12804"/>
    </source>
</evidence>
<dbReference type="RefSeq" id="WP_061613020.1">
    <property type="nucleotide sequence ID" value="NZ_JEMA01001175.1"/>
</dbReference>
<proteinExistence type="predicted"/>
<evidence type="ECO:0000313" key="2">
    <source>
        <dbReference type="EMBL" id="KYF61565.1"/>
    </source>
</evidence>
<dbReference type="EMBL" id="JEMA01001175">
    <property type="protein sequence ID" value="KYF61565.1"/>
    <property type="molecule type" value="Genomic_DNA"/>
</dbReference>
<reference evidence="2 3" key="1">
    <citation type="submission" date="2014-02" db="EMBL/GenBank/DDBJ databases">
        <title>The small core and large imbalanced accessory genome model reveals a collaborative survival strategy of Sorangium cellulosum strains in nature.</title>
        <authorList>
            <person name="Han K."/>
            <person name="Peng R."/>
            <person name="Blom J."/>
            <person name="Li Y.-Z."/>
        </authorList>
    </citation>
    <scope>NUCLEOTIDE SEQUENCE [LARGE SCALE GENOMIC DNA]</scope>
    <source>
        <strain evidence="2 3">So0008-312</strain>
    </source>
</reference>
<dbReference type="AlphaFoldDB" id="A0A150Q0M6"/>
<accession>A0A150Q0M6</accession>
<organism evidence="2 3">
    <name type="scientific">Sorangium cellulosum</name>
    <name type="common">Polyangium cellulosum</name>
    <dbReference type="NCBI Taxonomy" id="56"/>
    <lineage>
        <taxon>Bacteria</taxon>
        <taxon>Pseudomonadati</taxon>
        <taxon>Myxococcota</taxon>
        <taxon>Polyangia</taxon>
        <taxon>Polyangiales</taxon>
        <taxon>Polyangiaceae</taxon>
        <taxon>Sorangium</taxon>
    </lineage>
</organism>
<feature type="domain" description="MobA-like NTP transferase" evidence="1">
    <location>
        <begin position="4"/>
        <end position="113"/>
    </location>
</feature>
<dbReference type="InterPro" id="IPR025877">
    <property type="entry name" value="MobA-like_NTP_Trfase"/>
</dbReference>
<gene>
    <name evidence="2" type="ORF">BE15_28425</name>
</gene>
<protein>
    <recommendedName>
        <fullName evidence="1">MobA-like NTP transferase domain-containing protein</fullName>
    </recommendedName>
</protein>
<comment type="caution">
    <text evidence="2">The sequence shown here is derived from an EMBL/GenBank/DDBJ whole genome shotgun (WGS) entry which is preliminary data.</text>
</comment>
<dbReference type="GO" id="GO:0016779">
    <property type="term" value="F:nucleotidyltransferase activity"/>
    <property type="evidence" value="ECO:0007669"/>
    <property type="project" value="UniProtKB-ARBA"/>
</dbReference>
<sequence length="237" mass="25139">MQLVFICGGRGTRLGEHKPAGVPKSMIALGAEPLVGRLMRQLLPYHASSAPPVFVVAGDDEHVARFALSRCPGAAIVRQPAPDGVASAALCARPLVRGPALVVLGDLVLDGRLAEPWPAAPALAVWSGGDAASVRRNYGVRLRGELVEELAEKPPDPSDLACGLGLYLLTPEVLDLFALAPINPSRNEREITEALRFAMRRGVRFSALRFEGRYININTPADLAAARALDASASLRA</sequence>
<dbReference type="InterPro" id="IPR029044">
    <property type="entry name" value="Nucleotide-diphossugar_trans"/>
</dbReference>
<dbReference type="Proteomes" id="UP000075260">
    <property type="component" value="Unassembled WGS sequence"/>
</dbReference>
<dbReference type="Gene3D" id="3.90.550.10">
    <property type="entry name" value="Spore Coat Polysaccharide Biosynthesis Protein SpsA, Chain A"/>
    <property type="match status" value="1"/>
</dbReference>
<evidence type="ECO:0000313" key="3">
    <source>
        <dbReference type="Proteomes" id="UP000075260"/>
    </source>
</evidence>
<name>A0A150Q0M6_SORCE</name>
<dbReference type="SUPFAM" id="SSF53448">
    <property type="entry name" value="Nucleotide-diphospho-sugar transferases"/>
    <property type="match status" value="1"/>
</dbReference>
<dbReference type="OrthoDB" id="9788272at2"/>
<dbReference type="Pfam" id="PF12804">
    <property type="entry name" value="NTP_transf_3"/>
    <property type="match status" value="1"/>
</dbReference>